<dbReference type="Proteomes" id="UP000501812">
    <property type="component" value="Chromosome"/>
</dbReference>
<evidence type="ECO:0008006" key="3">
    <source>
        <dbReference type="Google" id="ProtNLM"/>
    </source>
</evidence>
<dbReference type="RefSeq" id="WP_169457620.1">
    <property type="nucleotide sequence ID" value="NZ_CP051774.1"/>
</dbReference>
<sequence length="181" mass="19019">MSWWAFGISMAMTAISTDITVRSSRAAAKATEKAAFLNANEKRIQAQQAMDVAAENARRKQTENRRQLAAVRAATAANGFQMEGTPLAVLGDTALQLEQEILDISYDAETRRRALLAGAEMDIWEGANKASALRTEATASAVQGMASAAGSYVNASGMGASSSPYLAADGAKRPDGSPKGF</sequence>
<name>A0A858RRG4_9BACT</name>
<evidence type="ECO:0000313" key="1">
    <source>
        <dbReference type="EMBL" id="QJE99134.1"/>
    </source>
</evidence>
<accession>A0A858RRG4</accession>
<proteinExistence type="predicted"/>
<reference evidence="1 2" key="1">
    <citation type="submission" date="2020-04" db="EMBL/GenBank/DDBJ databases">
        <title>Luteolibacter sp. G-1-1-1 isolated from soil.</title>
        <authorList>
            <person name="Dahal R.H."/>
        </authorList>
    </citation>
    <scope>NUCLEOTIDE SEQUENCE [LARGE SCALE GENOMIC DNA]</scope>
    <source>
        <strain evidence="1 2">G-1-1-1</strain>
    </source>
</reference>
<gene>
    <name evidence="1" type="ORF">HHL09_26255</name>
</gene>
<dbReference type="KEGG" id="luo:HHL09_26255"/>
<organism evidence="1 2">
    <name type="scientific">Luteolibacter luteus</name>
    <dbReference type="NCBI Taxonomy" id="2728835"/>
    <lineage>
        <taxon>Bacteria</taxon>
        <taxon>Pseudomonadati</taxon>
        <taxon>Verrucomicrobiota</taxon>
        <taxon>Verrucomicrobiia</taxon>
        <taxon>Verrucomicrobiales</taxon>
        <taxon>Verrucomicrobiaceae</taxon>
        <taxon>Luteolibacter</taxon>
    </lineage>
</organism>
<dbReference type="AlphaFoldDB" id="A0A858RRG4"/>
<keyword evidence="2" id="KW-1185">Reference proteome</keyword>
<dbReference type="EMBL" id="CP051774">
    <property type="protein sequence ID" value="QJE99134.1"/>
    <property type="molecule type" value="Genomic_DNA"/>
</dbReference>
<evidence type="ECO:0000313" key="2">
    <source>
        <dbReference type="Proteomes" id="UP000501812"/>
    </source>
</evidence>
<protein>
    <recommendedName>
        <fullName evidence="3">Internal virion protein</fullName>
    </recommendedName>
</protein>